<feature type="domain" description="HTH crp-type" evidence="4">
    <location>
        <begin position="145"/>
        <end position="219"/>
    </location>
</feature>
<proteinExistence type="predicted"/>
<dbReference type="Gene3D" id="1.10.10.10">
    <property type="entry name" value="Winged helix-like DNA-binding domain superfamily/Winged helix DNA-binding domain"/>
    <property type="match status" value="1"/>
</dbReference>
<keyword evidence="3" id="KW-0804">Transcription</keyword>
<dbReference type="Pfam" id="PF00027">
    <property type="entry name" value="cNMP_binding"/>
    <property type="match status" value="1"/>
</dbReference>
<reference evidence="5 6" key="1">
    <citation type="submission" date="2024-05" db="EMBL/GenBank/DDBJ databases">
        <authorList>
            <person name="Liu Q."/>
            <person name="Xin Y.-H."/>
        </authorList>
    </citation>
    <scope>NUCLEOTIDE SEQUENCE [LARGE SCALE GENOMIC DNA]</scope>
    <source>
        <strain evidence="5 6">CGMCC 1.15349</strain>
    </source>
</reference>
<organism evidence="5 6">
    <name type="scientific">Sphingomonas qilianensis</name>
    <dbReference type="NCBI Taxonomy" id="1736690"/>
    <lineage>
        <taxon>Bacteria</taxon>
        <taxon>Pseudomonadati</taxon>
        <taxon>Pseudomonadota</taxon>
        <taxon>Alphaproteobacteria</taxon>
        <taxon>Sphingomonadales</taxon>
        <taxon>Sphingomonadaceae</taxon>
        <taxon>Sphingomonas</taxon>
    </lineage>
</organism>
<dbReference type="InterPro" id="IPR012318">
    <property type="entry name" value="HTH_CRP"/>
</dbReference>
<gene>
    <name evidence="5" type="ORF">ABC969_00730</name>
</gene>
<sequence length="240" mass="27084">MGNRFTDKLQRFHDLGDDGAAALVAATSRPRKFAPKRDLIREGDRPGPVFVMLDGWAVRYKILPNGLRQVLAYLMPGDCCDLHVGLLAEMDHSIQTITRADVATIDRIEMDVILDHHRGVAKAMYLAQLVDEGTMRAWITSMGRRSSIERVAHLMCELYIRARAIGLTTEMSFELPLSQLLLADSLGMTPVHLNRVLRELRRTGAMTLKRGSLLIEQPDLLVQIAGFDENYLHRRLRRAA</sequence>
<dbReference type="InterPro" id="IPR018490">
    <property type="entry name" value="cNMP-bd_dom_sf"/>
</dbReference>
<dbReference type="InterPro" id="IPR036388">
    <property type="entry name" value="WH-like_DNA-bd_sf"/>
</dbReference>
<evidence type="ECO:0000259" key="4">
    <source>
        <dbReference type="PROSITE" id="PS51063"/>
    </source>
</evidence>
<evidence type="ECO:0000256" key="1">
    <source>
        <dbReference type="ARBA" id="ARBA00023015"/>
    </source>
</evidence>
<dbReference type="Gene3D" id="2.60.120.10">
    <property type="entry name" value="Jelly Rolls"/>
    <property type="match status" value="1"/>
</dbReference>
<keyword evidence="6" id="KW-1185">Reference proteome</keyword>
<dbReference type="RefSeq" id="WP_345862321.1">
    <property type="nucleotide sequence ID" value="NZ_JBDIMF010000001.1"/>
</dbReference>
<dbReference type="PROSITE" id="PS51063">
    <property type="entry name" value="HTH_CRP_2"/>
    <property type="match status" value="1"/>
</dbReference>
<name>A0ABU9XM91_9SPHN</name>
<comment type="caution">
    <text evidence="5">The sequence shown here is derived from an EMBL/GenBank/DDBJ whole genome shotgun (WGS) entry which is preliminary data.</text>
</comment>
<dbReference type="InterPro" id="IPR000595">
    <property type="entry name" value="cNMP-bd_dom"/>
</dbReference>
<dbReference type="SUPFAM" id="SSF51206">
    <property type="entry name" value="cAMP-binding domain-like"/>
    <property type="match status" value="1"/>
</dbReference>
<evidence type="ECO:0000256" key="2">
    <source>
        <dbReference type="ARBA" id="ARBA00023125"/>
    </source>
</evidence>
<evidence type="ECO:0000313" key="5">
    <source>
        <dbReference type="EMBL" id="MEN2784942.1"/>
    </source>
</evidence>
<accession>A0ABU9XM91</accession>
<dbReference type="EMBL" id="JBDIMF010000001">
    <property type="protein sequence ID" value="MEN2784942.1"/>
    <property type="molecule type" value="Genomic_DNA"/>
</dbReference>
<dbReference type="InterPro" id="IPR014710">
    <property type="entry name" value="RmlC-like_jellyroll"/>
</dbReference>
<evidence type="ECO:0000256" key="3">
    <source>
        <dbReference type="ARBA" id="ARBA00023163"/>
    </source>
</evidence>
<dbReference type="Pfam" id="PF13545">
    <property type="entry name" value="HTH_Crp_2"/>
    <property type="match status" value="1"/>
</dbReference>
<dbReference type="InterPro" id="IPR036390">
    <property type="entry name" value="WH_DNA-bd_sf"/>
</dbReference>
<evidence type="ECO:0000313" key="6">
    <source>
        <dbReference type="Proteomes" id="UP001404104"/>
    </source>
</evidence>
<dbReference type="SUPFAM" id="SSF46785">
    <property type="entry name" value="Winged helix' DNA-binding domain"/>
    <property type="match status" value="1"/>
</dbReference>
<keyword evidence="2" id="KW-0238">DNA-binding</keyword>
<dbReference type="CDD" id="cd00038">
    <property type="entry name" value="CAP_ED"/>
    <property type="match status" value="1"/>
</dbReference>
<protein>
    <submittedName>
        <fullName evidence="5">Crp/Fnr family transcriptional regulator</fullName>
    </submittedName>
</protein>
<keyword evidence="1" id="KW-0805">Transcription regulation</keyword>
<dbReference type="Proteomes" id="UP001404104">
    <property type="component" value="Unassembled WGS sequence"/>
</dbReference>